<dbReference type="PANTHER" id="PTHR35137:SF1">
    <property type="entry name" value="CHROMOPHORE LYASE CRL, CHLOROPLASTIC"/>
    <property type="match status" value="1"/>
</dbReference>
<dbReference type="EC" id="4.-.-.-" evidence="3"/>
<dbReference type="Pfam" id="PF06206">
    <property type="entry name" value="CpeT"/>
    <property type="match status" value="1"/>
</dbReference>
<comment type="similarity">
    <text evidence="1 3">Belongs to the CpcT/CpeT biliprotein lyase family.</text>
</comment>
<reference evidence="5" key="1">
    <citation type="journal article" date="2015" name="Genome">
        <title>Whole Genome Sequence of the Non-Microcystin-Producing Microcystis aeruginosa Strain NIES-44.</title>
        <authorList>
            <person name="Okano K."/>
            <person name="Miyata N."/>
            <person name="Ozaki Y."/>
        </authorList>
    </citation>
    <scope>NUCLEOTIDE SEQUENCE [LARGE SCALE GENOMIC DNA]</scope>
    <source>
        <strain evidence="5">NIES-44</strain>
    </source>
</reference>
<evidence type="ECO:0000256" key="3">
    <source>
        <dbReference type="HAMAP-Rule" id="MF_01460"/>
    </source>
</evidence>
<dbReference type="HAMAP" id="MF_01460">
    <property type="entry name" value="Chrphore_lyase_CpxT"/>
    <property type="match status" value="1"/>
</dbReference>
<dbReference type="GO" id="GO:0016829">
    <property type="term" value="F:lyase activity"/>
    <property type="evidence" value="ECO:0007669"/>
    <property type="project" value="UniProtKB-KW"/>
</dbReference>
<dbReference type="InterPro" id="IPR038672">
    <property type="entry name" value="CpcT/CpeT_sf"/>
</dbReference>
<keyword evidence="2 3" id="KW-0456">Lyase</keyword>
<dbReference type="RefSeq" id="WP_045358912.1">
    <property type="nucleotide sequence ID" value="NZ_BBPA01000035.1"/>
</dbReference>
<sequence>MTPELITFGRYLAGEFENQRQAQAEPVWYVHLRLWLRPLPLFREDSIALFAEQASIINLDQPYRPRLWRLTRSESGGLEVRHYMFNDLKSVQGAGKNPDILRKISLEDLTFLPTCTLAVQVHTLADHQYQFIAQPQPEQHCQFTYEGTTYQVSLGFEVTSHSLKTYDKGLDPGSGKGIWGALLGPYQYEKKRDFSAELEV</sequence>
<protein>
    <recommendedName>
        <fullName evidence="3">Chromophore lyase CpcT/CpeT</fullName>
        <ecNumber evidence="3">4.-.-.-</ecNumber>
    </recommendedName>
</protein>
<proteinExistence type="inferred from homology"/>
<dbReference type="AlphaFoldDB" id="A0A0A1VUE2"/>
<gene>
    <name evidence="3" type="primary">cpcT</name>
    <name evidence="4" type="ORF">N44_01916</name>
</gene>
<evidence type="ECO:0000313" key="4">
    <source>
        <dbReference type="EMBL" id="GAL93229.1"/>
    </source>
</evidence>
<dbReference type="Proteomes" id="UP000030321">
    <property type="component" value="Unassembled WGS sequence"/>
</dbReference>
<dbReference type="EMBL" id="BBPA01000035">
    <property type="protein sequence ID" value="GAL93229.1"/>
    <property type="molecule type" value="Genomic_DNA"/>
</dbReference>
<comment type="function">
    <text evidence="3">Covalently attaches a chromophore to Cys residue(s) of phycobiliproteins.</text>
</comment>
<organism evidence="4 5">
    <name type="scientific">Microcystis aeruginosa NIES-44</name>
    <dbReference type="NCBI Taxonomy" id="449439"/>
    <lineage>
        <taxon>Bacteria</taxon>
        <taxon>Bacillati</taxon>
        <taxon>Cyanobacteriota</taxon>
        <taxon>Cyanophyceae</taxon>
        <taxon>Oscillatoriophycideae</taxon>
        <taxon>Chroococcales</taxon>
        <taxon>Microcystaceae</taxon>
        <taxon>Microcystis</taxon>
    </lineage>
</organism>
<dbReference type="PANTHER" id="PTHR35137">
    <property type="entry name" value="CHROMOPHORE LYASE CRL, CHLOROPLASTIC"/>
    <property type="match status" value="1"/>
</dbReference>
<dbReference type="GO" id="GO:0017006">
    <property type="term" value="P:protein-tetrapyrrole linkage"/>
    <property type="evidence" value="ECO:0007669"/>
    <property type="project" value="UniProtKB-UniRule"/>
</dbReference>
<dbReference type="Gene3D" id="2.40.128.590">
    <property type="entry name" value="CpcT/CpeT domain"/>
    <property type="match status" value="1"/>
</dbReference>
<accession>A0A0A1VUE2</accession>
<evidence type="ECO:0000256" key="1">
    <source>
        <dbReference type="ARBA" id="ARBA00008206"/>
    </source>
</evidence>
<comment type="caution">
    <text evidence="4">The sequence shown here is derived from an EMBL/GenBank/DDBJ whole genome shotgun (WGS) entry which is preliminary data.</text>
</comment>
<dbReference type="InterPro" id="IPR010404">
    <property type="entry name" value="CpcT/CpeT"/>
</dbReference>
<dbReference type="CDD" id="cd16338">
    <property type="entry name" value="CpcT"/>
    <property type="match status" value="1"/>
</dbReference>
<evidence type="ECO:0000256" key="2">
    <source>
        <dbReference type="ARBA" id="ARBA00023239"/>
    </source>
</evidence>
<evidence type="ECO:0000313" key="5">
    <source>
        <dbReference type="Proteomes" id="UP000030321"/>
    </source>
</evidence>
<name>A0A0A1VUE2_MICAE</name>